<dbReference type="PANTHER" id="PTHR39082:SF1">
    <property type="entry name" value="SCAVENGER RECEPTOR CLASS A MEMBER 3"/>
    <property type="match status" value="1"/>
</dbReference>
<comment type="caution">
    <text evidence="5">The sequence shown here is derived from an EMBL/GenBank/DDBJ whole genome shotgun (WGS) entry which is preliminary data.</text>
</comment>
<evidence type="ECO:0000259" key="3">
    <source>
        <dbReference type="Pfam" id="PF02591"/>
    </source>
</evidence>
<dbReference type="Pfam" id="PF02591">
    <property type="entry name" value="Zn_ribbon_9"/>
    <property type="match status" value="1"/>
</dbReference>
<dbReference type="EMBL" id="JBHSRD010000006">
    <property type="protein sequence ID" value="MFC6008554.1"/>
    <property type="molecule type" value="Genomic_DNA"/>
</dbReference>
<organism evidence="5 6">
    <name type="scientific">Angustibacter luteus</name>
    <dbReference type="NCBI Taxonomy" id="658456"/>
    <lineage>
        <taxon>Bacteria</taxon>
        <taxon>Bacillati</taxon>
        <taxon>Actinomycetota</taxon>
        <taxon>Actinomycetes</taxon>
        <taxon>Kineosporiales</taxon>
        <taxon>Kineosporiaceae</taxon>
    </lineage>
</organism>
<reference evidence="6" key="1">
    <citation type="journal article" date="2019" name="Int. J. Syst. Evol. Microbiol.">
        <title>The Global Catalogue of Microorganisms (GCM) 10K type strain sequencing project: providing services to taxonomists for standard genome sequencing and annotation.</title>
        <authorList>
            <consortium name="The Broad Institute Genomics Platform"/>
            <consortium name="The Broad Institute Genome Sequencing Center for Infectious Disease"/>
            <person name="Wu L."/>
            <person name="Ma J."/>
        </authorList>
    </citation>
    <scope>NUCLEOTIDE SEQUENCE [LARGE SCALE GENOMIC DNA]</scope>
    <source>
        <strain evidence="6">KACC 14249</strain>
    </source>
</reference>
<dbReference type="RefSeq" id="WP_345714504.1">
    <property type="nucleotide sequence ID" value="NZ_BAABFP010000002.1"/>
</dbReference>
<feature type="region of interest" description="Disordered" evidence="2">
    <location>
        <begin position="1"/>
        <end position="23"/>
    </location>
</feature>
<protein>
    <submittedName>
        <fullName evidence="5">Zinc ribbon domain-containing protein</fullName>
    </submittedName>
</protein>
<dbReference type="PANTHER" id="PTHR39082">
    <property type="entry name" value="PHOSPHOLIPASE C-BETA-2-RELATED"/>
    <property type="match status" value="1"/>
</dbReference>
<evidence type="ECO:0000313" key="6">
    <source>
        <dbReference type="Proteomes" id="UP001596189"/>
    </source>
</evidence>
<dbReference type="InterPro" id="IPR056003">
    <property type="entry name" value="CT398_CC_hairpin"/>
</dbReference>
<accession>A0ABW1JH79</accession>
<feature type="compositionally biased region" description="Basic and acidic residues" evidence="2">
    <location>
        <begin position="13"/>
        <end position="23"/>
    </location>
</feature>
<gene>
    <name evidence="5" type="ORF">ACFQDO_15560</name>
</gene>
<sequence length="232" mass="25796">MQGVDTRMQQIAHSERTLPEHAELADLEQQISAVRDDLVRAQTVASDTQREFVKAEADVEQVRQRAARDQARLDSGQGGHKDLESLQHEIATLARRQGDLEDVELEVMERLEGAGADVERLSAQQAELAATASQVTERRDAALGKLADERLRLERERSGMVLGLDAALLALYEKIRESTGTGAAMLRARRCEGCRLELNPQDMQRIRAAADDDVVRCEECRRILVRTGESGL</sequence>
<dbReference type="InterPro" id="IPR052376">
    <property type="entry name" value="Oxidative_Scav/Glycosyltrans"/>
</dbReference>
<evidence type="ECO:0000256" key="1">
    <source>
        <dbReference type="SAM" id="Coils"/>
    </source>
</evidence>
<feature type="coiled-coil region" evidence="1">
    <location>
        <begin position="24"/>
        <end position="103"/>
    </location>
</feature>
<dbReference type="Proteomes" id="UP001596189">
    <property type="component" value="Unassembled WGS sequence"/>
</dbReference>
<keyword evidence="6" id="KW-1185">Reference proteome</keyword>
<dbReference type="InterPro" id="IPR003743">
    <property type="entry name" value="Zf-RING_7"/>
</dbReference>
<dbReference type="Pfam" id="PF24481">
    <property type="entry name" value="CT398_CC"/>
    <property type="match status" value="1"/>
</dbReference>
<keyword evidence="1" id="KW-0175">Coiled coil</keyword>
<feature type="domain" description="CT398-like coiled coil hairpin" evidence="4">
    <location>
        <begin position="1"/>
        <end position="180"/>
    </location>
</feature>
<proteinExistence type="predicted"/>
<feature type="domain" description="C4-type zinc ribbon" evidence="3">
    <location>
        <begin position="190"/>
        <end position="224"/>
    </location>
</feature>
<evidence type="ECO:0000259" key="4">
    <source>
        <dbReference type="Pfam" id="PF24481"/>
    </source>
</evidence>
<name>A0ABW1JH79_9ACTN</name>
<evidence type="ECO:0000313" key="5">
    <source>
        <dbReference type="EMBL" id="MFC6008554.1"/>
    </source>
</evidence>
<dbReference type="Gene3D" id="1.10.287.1490">
    <property type="match status" value="1"/>
</dbReference>
<evidence type="ECO:0000256" key="2">
    <source>
        <dbReference type="SAM" id="MobiDB-lite"/>
    </source>
</evidence>